<keyword evidence="5" id="KW-0064">Aspartyl protease</keyword>
<evidence type="ECO:0000256" key="8">
    <source>
        <dbReference type="ARBA" id="ARBA00022918"/>
    </source>
</evidence>
<dbReference type="GO" id="GO:0004190">
    <property type="term" value="F:aspartic-type endopeptidase activity"/>
    <property type="evidence" value="ECO:0007669"/>
    <property type="project" value="UniProtKB-KW"/>
</dbReference>
<dbReference type="InterPro" id="IPR041373">
    <property type="entry name" value="RT_RNaseH"/>
</dbReference>
<dbReference type="GO" id="GO:0004519">
    <property type="term" value="F:endonuclease activity"/>
    <property type="evidence" value="ECO:0007669"/>
    <property type="project" value="UniProtKB-KW"/>
</dbReference>
<name>A0A5J4N6L0_9TREM</name>
<gene>
    <name evidence="10" type="ORF">DEA37_0013994</name>
</gene>
<dbReference type="Proteomes" id="UP000324629">
    <property type="component" value="Unassembled WGS sequence"/>
</dbReference>
<dbReference type="Gene3D" id="3.10.20.370">
    <property type="match status" value="1"/>
</dbReference>
<dbReference type="InterPro" id="IPR043502">
    <property type="entry name" value="DNA/RNA_pol_sf"/>
</dbReference>
<dbReference type="CDD" id="cd09274">
    <property type="entry name" value="RNase_HI_RT_Ty3"/>
    <property type="match status" value="1"/>
</dbReference>
<evidence type="ECO:0000256" key="2">
    <source>
        <dbReference type="ARBA" id="ARBA00022679"/>
    </source>
</evidence>
<keyword evidence="1" id="KW-0645">Protease</keyword>
<dbReference type="GO" id="GO:0006508">
    <property type="term" value="P:proteolysis"/>
    <property type="evidence" value="ECO:0007669"/>
    <property type="project" value="UniProtKB-KW"/>
</dbReference>
<reference evidence="10 11" key="1">
    <citation type="journal article" date="2019" name="Gigascience">
        <title>Whole-genome sequence of the oriental lung fluke Paragonimus westermani.</title>
        <authorList>
            <person name="Oey H."/>
            <person name="Zakrzewski M."/>
            <person name="Narain K."/>
            <person name="Devi K.R."/>
            <person name="Agatsuma T."/>
            <person name="Nawaratna S."/>
            <person name="Gobert G.N."/>
            <person name="Jones M.K."/>
            <person name="Ragan M.A."/>
            <person name="McManus D.P."/>
            <person name="Krause L."/>
        </authorList>
    </citation>
    <scope>NUCLEOTIDE SEQUENCE [LARGE SCALE GENOMIC DNA]</scope>
    <source>
        <strain evidence="10 11">IND2009</strain>
    </source>
</reference>
<evidence type="ECO:0000313" key="10">
    <source>
        <dbReference type="EMBL" id="KAA3671151.1"/>
    </source>
</evidence>
<dbReference type="AlphaFoldDB" id="A0A5J4N6L0"/>
<feature type="domain" description="Reverse transcriptase RNase H-like" evidence="9">
    <location>
        <begin position="286"/>
        <end position="366"/>
    </location>
</feature>
<evidence type="ECO:0000259" key="9">
    <source>
        <dbReference type="Pfam" id="PF17917"/>
    </source>
</evidence>
<proteinExistence type="predicted"/>
<keyword evidence="2" id="KW-0808">Transferase</keyword>
<keyword evidence="8" id="KW-0695">RNA-directed DNA polymerase</keyword>
<accession>A0A5J4N6L0</accession>
<keyword evidence="4" id="KW-0540">Nuclease</keyword>
<evidence type="ECO:0000313" key="11">
    <source>
        <dbReference type="Proteomes" id="UP000324629"/>
    </source>
</evidence>
<evidence type="ECO:0000256" key="6">
    <source>
        <dbReference type="ARBA" id="ARBA00022759"/>
    </source>
</evidence>
<dbReference type="EMBL" id="QNGE01007166">
    <property type="protein sequence ID" value="KAA3671151.1"/>
    <property type="molecule type" value="Genomic_DNA"/>
</dbReference>
<evidence type="ECO:0000256" key="1">
    <source>
        <dbReference type="ARBA" id="ARBA00022670"/>
    </source>
</evidence>
<evidence type="ECO:0000256" key="3">
    <source>
        <dbReference type="ARBA" id="ARBA00022695"/>
    </source>
</evidence>
<keyword evidence="11" id="KW-1185">Reference proteome</keyword>
<dbReference type="GO" id="GO:0003964">
    <property type="term" value="F:RNA-directed DNA polymerase activity"/>
    <property type="evidence" value="ECO:0007669"/>
    <property type="project" value="UniProtKB-KW"/>
</dbReference>
<comment type="caution">
    <text evidence="10">The sequence shown here is derived from an EMBL/GenBank/DDBJ whole genome shotgun (WGS) entry which is preliminary data.</text>
</comment>
<keyword evidence="6" id="KW-0255">Endonuclease</keyword>
<dbReference type="Pfam" id="PF17917">
    <property type="entry name" value="RT_RNaseH"/>
    <property type="match status" value="1"/>
</dbReference>
<evidence type="ECO:0000256" key="7">
    <source>
        <dbReference type="ARBA" id="ARBA00022801"/>
    </source>
</evidence>
<evidence type="ECO:0000256" key="5">
    <source>
        <dbReference type="ARBA" id="ARBA00022750"/>
    </source>
</evidence>
<protein>
    <recommendedName>
        <fullName evidence="9">Reverse transcriptase RNase H-like domain-containing protein</fullName>
    </recommendedName>
</protein>
<evidence type="ECO:0000256" key="4">
    <source>
        <dbReference type="ARBA" id="ARBA00022722"/>
    </source>
</evidence>
<dbReference type="PANTHER" id="PTHR33064:SF37">
    <property type="entry name" value="RIBONUCLEASE H"/>
    <property type="match status" value="1"/>
</dbReference>
<dbReference type="InterPro" id="IPR051320">
    <property type="entry name" value="Viral_Replic_Matur_Polypro"/>
</dbReference>
<organism evidence="10 11">
    <name type="scientific">Paragonimus westermani</name>
    <dbReference type="NCBI Taxonomy" id="34504"/>
    <lineage>
        <taxon>Eukaryota</taxon>
        <taxon>Metazoa</taxon>
        <taxon>Spiralia</taxon>
        <taxon>Lophotrochozoa</taxon>
        <taxon>Platyhelminthes</taxon>
        <taxon>Trematoda</taxon>
        <taxon>Digenea</taxon>
        <taxon>Plagiorchiida</taxon>
        <taxon>Troglotremata</taxon>
        <taxon>Troglotrematidae</taxon>
        <taxon>Paragonimus</taxon>
    </lineage>
</organism>
<dbReference type="PANTHER" id="PTHR33064">
    <property type="entry name" value="POL PROTEIN"/>
    <property type="match status" value="1"/>
</dbReference>
<sequence length="476" mass="53347">MPPGRIKRDLKPAGYTNSKIVTCDQHLLMVDVGLRRSFPRICNIVELQHPIICVDFLLKCGLAVDLSRRKLVDCSTTLCVQGEATSINSTGLRTALPETTQYTVLNSFREFANLHLIPRWRDMALPIASSPSDHPNSHVHADCLLRRETSPKRNLRKCCVQEVFVSQTVRGHRLCTRSPSRPQEVGDHANNLKTLVLTPEATTAFASVKQALANTTSIGYLSTYEHARLVPHTDASRSSVGVVLQQIHILIHNKIFPLPDRVKQTFEDLKRELENAAVVTTNYQIPLVAETDASDTAIAATLNQNGRPVAFFSRTFNPIERNHSPVEKEAYAIVKALRKWRHYLLGVHFKLLTDQQSVSFMFDGGPLLLKKQRASKWDPVVEVKLLDCNPQYAHVRLPNGKEETVSVKHLASRREPDDLGTSECLADADGLIEATEIAHEMCSNDEAADSPTPTNYELLKKKQQRLHPCNLRSREA</sequence>
<dbReference type="SUPFAM" id="SSF56672">
    <property type="entry name" value="DNA/RNA polymerases"/>
    <property type="match status" value="1"/>
</dbReference>
<keyword evidence="7" id="KW-0378">Hydrolase</keyword>
<keyword evidence="3" id="KW-0548">Nucleotidyltransferase</keyword>